<dbReference type="Gene3D" id="3.40.50.150">
    <property type="entry name" value="Vaccinia Virus protein VP39"/>
    <property type="match status" value="1"/>
</dbReference>
<organism evidence="7 8">
    <name type="scientific">Belnapia arida</name>
    <dbReference type="NCBI Taxonomy" id="2804533"/>
    <lineage>
        <taxon>Bacteria</taxon>
        <taxon>Pseudomonadati</taxon>
        <taxon>Pseudomonadota</taxon>
        <taxon>Alphaproteobacteria</taxon>
        <taxon>Acetobacterales</taxon>
        <taxon>Roseomonadaceae</taxon>
        <taxon>Belnapia</taxon>
    </lineage>
</organism>
<accession>A0ABS1U2T2</accession>
<gene>
    <name evidence="7" type="ORF">JMJ56_13225</name>
</gene>
<dbReference type="Pfam" id="PF02353">
    <property type="entry name" value="CMAS"/>
    <property type="match status" value="1"/>
</dbReference>
<evidence type="ECO:0000313" key="7">
    <source>
        <dbReference type="EMBL" id="MBL6078974.1"/>
    </source>
</evidence>
<dbReference type="RefSeq" id="WP_202832246.1">
    <property type="nucleotide sequence ID" value="NZ_JAETWB010000005.1"/>
</dbReference>
<proteinExistence type="inferred from homology"/>
<dbReference type="Proteomes" id="UP000660885">
    <property type="component" value="Unassembled WGS sequence"/>
</dbReference>
<dbReference type="GO" id="GO:0008168">
    <property type="term" value="F:methyltransferase activity"/>
    <property type="evidence" value="ECO:0007669"/>
    <property type="project" value="UniProtKB-KW"/>
</dbReference>
<keyword evidence="8" id="KW-1185">Reference proteome</keyword>
<evidence type="ECO:0000256" key="5">
    <source>
        <dbReference type="ARBA" id="ARBA00023098"/>
    </source>
</evidence>
<dbReference type="GO" id="GO:0032259">
    <property type="term" value="P:methylation"/>
    <property type="evidence" value="ECO:0007669"/>
    <property type="project" value="UniProtKB-KW"/>
</dbReference>
<sequence length="412" mass="46584">MLLHTILTRMIQSGTLTVRYPSGRTQEYGDGREPKAGLWLRSARAEWRMVANPGLALGELYMDGEAEPLDCSLLEMLDLMADNLWAGDRHPMETLNYQLRRLRRHLDQLNPAGRSRRNVAHHYDLNGRLYALFLDRDRQYSCAYFATGQETLEEAQAAKKRHVAAKLRLTEPGLEVVDIGCGWGGMALTLARDWGARVTGITLSEEQLGVARQRAQEAGLADRVRFELLDYRRLPEFLGRPVDRVVSVGMFEHVGIDHFRGFFRSVKQVLKPDGVALVHAIGRSSGPGATNPWLAKYIFPGGYSPALSEVLPTVERSGLWVTDIEILRLHYAETIRHWRRRFAANRDAILSLHDERFCRMFEFYLAGAELAFRRSDHMNWQLQLSPSVGAVPLTRDYIADSERAAAGGRVSA</sequence>
<dbReference type="PANTHER" id="PTHR43667:SF1">
    <property type="entry name" value="CYCLOPROPANE-FATTY-ACYL-PHOSPHOLIPID SYNTHASE"/>
    <property type="match status" value="1"/>
</dbReference>
<evidence type="ECO:0000256" key="4">
    <source>
        <dbReference type="ARBA" id="ARBA00022691"/>
    </source>
</evidence>
<feature type="domain" description="DUF7884" evidence="6">
    <location>
        <begin position="4"/>
        <end position="67"/>
    </location>
</feature>
<dbReference type="PIRSF" id="PIRSF003085">
    <property type="entry name" value="CMAS"/>
    <property type="match status" value="1"/>
</dbReference>
<dbReference type="CDD" id="cd02440">
    <property type="entry name" value="AdoMet_MTases"/>
    <property type="match status" value="1"/>
</dbReference>
<comment type="similarity">
    <text evidence="1">Belongs to the CFA/CMAS family.</text>
</comment>
<dbReference type="PANTHER" id="PTHR43667">
    <property type="entry name" value="CYCLOPROPANE-FATTY-ACYL-PHOSPHOLIPID SYNTHASE"/>
    <property type="match status" value="1"/>
</dbReference>
<dbReference type="InterPro" id="IPR057206">
    <property type="entry name" value="DUF7884"/>
</dbReference>
<comment type="caution">
    <text evidence="7">The sequence shown here is derived from an EMBL/GenBank/DDBJ whole genome shotgun (WGS) entry which is preliminary data.</text>
</comment>
<dbReference type="EMBL" id="JAETWB010000005">
    <property type="protein sequence ID" value="MBL6078974.1"/>
    <property type="molecule type" value="Genomic_DNA"/>
</dbReference>
<protein>
    <submittedName>
        <fullName evidence="7">Class I SAM-dependent methyltransferase</fullName>
    </submittedName>
</protein>
<evidence type="ECO:0000256" key="2">
    <source>
        <dbReference type="ARBA" id="ARBA00022603"/>
    </source>
</evidence>
<evidence type="ECO:0000259" key="6">
    <source>
        <dbReference type="Pfam" id="PF25371"/>
    </source>
</evidence>
<dbReference type="InterPro" id="IPR003333">
    <property type="entry name" value="CMAS"/>
</dbReference>
<dbReference type="SUPFAM" id="SSF53335">
    <property type="entry name" value="S-adenosyl-L-methionine-dependent methyltransferases"/>
    <property type="match status" value="1"/>
</dbReference>
<dbReference type="InterPro" id="IPR029063">
    <property type="entry name" value="SAM-dependent_MTases_sf"/>
</dbReference>
<evidence type="ECO:0000256" key="3">
    <source>
        <dbReference type="ARBA" id="ARBA00022679"/>
    </source>
</evidence>
<keyword evidence="2 7" id="KW-0489">Methyltransferase</keyword>
<evidence type="ECO:0000313" key="8">
    <source>
        <dbReference type="Proteomes" id="UP000660885"/>
    </source>
</evidence>
<evidence type="ECO:0000256" key="1">
    <source>
        <dbReference type="ARBA" id="ARBA00010815"/>
    </source>
</evidence>
<keyword evidence="3" id="KW-0808">Transferase</keyword>
<keyword evidence="4" id="KW-0949">S-adenosyl-L-methionine</keyword>
<dbReference type="Pfam" id="PF25371">
    <property type="entry name" value="DUF7884"/>
    <property type="match status" value="1"/>
</dbReference>
<dbReference type="InterPro" id="IPR050723">
    <property type="entry name" value="CFA/CMAS"/>
</dbReference>
<keyword evidence="5" id="KW-0443">Lipid metabolism</keyword>
<reference evidence="7 8" key="1">
    <citation type="submission" date="2021-01" db="EMBL/GenBank/DDBJ databases">
        <title>Belnapia mucosa sp. nov. and Belnapia arida sp. nov., isolated from the Tabernas Desert (Almeria, Spain).</title>
        <authorList>
            <person name="Molina-Menor E."/>
            <person name="Vidal-Verdu A."/>
            <person name="Calonge A."/>
            <person name="Satari L."/>
            <person name="Pereto J."/>
            <person name="Porcar M."/>
        </authorList>
    </citation>
    <scope>NUCLEOTIDE SEQUENCE [LARGE SCALE GENOMIC DNA]</scope>
    <source>
        <strain evidence="7 8">T18</strain>
    </source>
</reference>
<name>A0ABS1U2T2_9PROT</name>